<evidence type="ECO:0000256" key="2">
    <source>
        <dbReference type="ARBA" id="ARBA00022692"/>
    </source>
</evidence>
<evidence type="ECO:0000256" key="3">
    <source>
        <dbReference type="ARBA" id="ARBA00022989"/>
    </source>
</evidence>
<keyword evidence="4 5" id="KW-0472">Membrane</keyword>
<feature type="transmembrane region" description="Helical" evidence="5">
    <location>
        <begin position="49"/>
        <end position="73"/>
    </location>
</feature>
<feature type="transmembrane region" description="Helical" evidence="5">
    <location>
        <begin position="168"/>
        <end position="191"/>
    </location>
</feature>
<feature type="transmembrane region" description="Helical" evidence="5">
    <location>
        <begin position="85"/>
        <end position="106"/>
    </location>
</feature>
<dbReference type="InterPro" id="IPR007016">
    <property type="entry name" value="O-antigen_ligase-rel_domated"/>
</dbReference>
<dbReference type="PANTHER" id="PTHR37422">
    <property type="entry name" value="TEICHURONIC ACID BIOSYNTHESIS PROTEIN TUAE"/>
    <property type="match status" value="1"/>
</dbReference>
<keyword evidence="7" id="KW-0436">Ligase</keyword>
<evidence type="ECO:0000313" key="7">
    <source>
        <dbReference type="EMBL" id="CRH04758.1"/>
    </source>
</evidence>
<sequence>MRSMEMKVPHPADRNIVPTSISAEAANIWLFRFFCLLIFWAPIPLGSNIAFALTLLEGLFFLLFLLWLLSYLFRSTPLPRGVTANWKWFTPLILWGAVPLIGLIPLSESMMHTLSPKHMEIYQQLPQITSYQFSITPSASLDQFFQRLAWLAAFWLALVLITTRKRIISLLAILLVATLFQSFVSLVSQYLEMPLFFWINQGGESFNGTFFNPNHFAGYLELTLPATAAYILYKTSFKNSFLAKNTNNYPHQSVLELHGFAIIVLLLLLVVFFNSHSRGGLIALTAASLYTIFAYRMIAQRQQTVLVLTTAFLATIPIVGLFSMDLPYLLEHLEPSIAERLLVYHTLLTGPITDYWLTGTGGGSFQSIFPLYRPQSIESFYKHAHNDHLEFICEYGLPGYLFWLLSIGLIALRLFIALSGPLHQLNILTIWACGTAVLSLMIHGLVDFNFHIPANFLTFHVLLALALAATEVQE</sequence>
<keyword evidence="3 5" id="KW-1133">Transmembrane helix</keyword>
<feature type="transmembrane region" description="Helical" evidence="5">
    <location>
        <begin position="254"/>
        <end position="273"/>
    </location>
</feature>
<evidence type="ECO:0000256" key="1">
    <source>
        <dbReference type="ARBA" id="ARBA00004141"/>
    </source>
</evidence>
<dbReference type="AlphaFoldDB" id="A0A1S7LDY3"/>
<reference evidence="7" key="1">
    <citation type="submission" date="2015-04" db="EMBL/GenBank/DDBJ databases">
        <authorList>
            <person name="Syromyatnikov M.Y."/>
            <person name="Popov V.N."/>
        </authorList>
    </citation>
    <scope>NUCLEOTIDE SEQUENCE</scope>
    <source>
        <strain evidence="7">MO-1</strain>
    </source>
</reference>
<dbReference type="InterPro" id="IPR051533">
    <property type="entry name" value="WaaL-like"/>
</dbReference>
<dbReference type="GO" id="GO:0016020">
    <property type="term" value="C:membrane"/>
    <property type="evidence" value="ECO:0007669"/>
    <property type="project" value="UniProtKB-SubCell"/>
</dbReference>
<gene>
    <name evidence="7" type="ORF">MAGMO_0554</name>
</gene>
<feature type="transmembrane region" description="Helical" evidence="5">
    <location>
        <begin position="21"/>
        <end position="43"/>
    </location>
</feature>
<dbReference type="Pfam" id="PF04932">
    <property type="entry name" value="Wzy_C"/>
    <property type="match status" value="1"/>
</dbReference>
<feature type="transmembrane region" description="Helical" evidence="5">
    <location>
        <begin position="452"/>
        <end position="470"/>
    </location>
</feature>
<feature type="transmembrane region" description="Helical" evidence="5">
    <location>
        <begin position="279"/>
        <end position="298"/>
    </location>
</feature>
<comment type="subcellular location">
    <subcellularLocation>
        <location evidence="1">Membrane</location>
        <topology evidence="1">Multi-pass membrane protein</topology>
    </subcellularLocation>
</comment>
<keyword evidence="2 5" id="KW-0812">Transmembrane</keyword>
<dbReference type="EMBL" id="LO017727">
    <property type="protein sequence ID" value="CRH04758.1"/>
    <property type="molecule type" value="Genomic_DNA"/>
</dbReference>
<proteinExistence type="predicted"/>
<evidence type="ECO:0000256" key="4">
    <source>
        <dbReference type="ARBA" id="ARBA00023136"/>
    </source>
</evidence>
<dbReference type="GO" id="GO:0016874">
    <property type="term" value="F:ligase activity"/>
    <property type="evidence" value="ECO:0007669"/>
    <property type="project" value="UniProtKB-KW"/>
</dbReference>
<protein>
    <submittedName>
        <fullName evidence="7">Putative lipid A core-O-antigen ligase and related enzymes</fullName>
    </submittedName>
</protein>
<evidence type="ECO:0000256" key="5">
    <source>
        <dbReference type="SAM" id="Phobius"/>
    </source>
</evidence>
<feature type="transmembrane region" description="Helical" evidence="5">
    <location>
        <begin position="400"/>
        <end position="418"/>
    </location>
</feature>
<feature type="transmembrane region" description="Helical" evidence="5">
    <location>
        <begin position="216"/>
        <end position="233"/>
    </location>
</feature>
<dbReference type="PANTHER" id="PTHR37422:SF13">
    <property type="entry name" value="LIPOPOLYSACCHARIDE BIOSYNTHESIS PROTEIN PA4999-RELATED"/>
    <property type="match status" value="1"/>
</dbReference>
<organism evidence="7">
    <name type="scientific">Magnetococcus massalia (strain MO-1)</name>
    <dbReference type="NCBI Taxonomy" id="451514"/>
    <lineage>
        <taxon>Bacteria</taxon>
        <taxon>Pseudomonadati</taxon>
        <taxon>Pseudomonadota</taxon>
        <taxon>Magnetococcia</taxon>
        <taxon>Magnetococcales</taxon>
        <taxon>Magnetococcaceae</taxon>
        <taxon>Magnetococcus</taxon>
    </lineage>
</organism>
<accession>A0A1S7LDY3</accession>
<feature type="domain" description="O-antigen ligase-related" evidence="6">
    <location>
        <begin position="264"/>
        <end position="404"/>
    </location>
</feature>
<feature type="transmembrane region" description="Helical" evidence="5">
    <location>
        <begin position="144"/>
        <end position="161"/>
    </location>
</feature>
<feature type="transmembrane region" description="Helical" evidence="5">
    <location>
        <begin position="305"/>
        <end position="324"/>
    </location>
</feature>
<name>A0A1S7LDY3_MAGMO</name>
<evidence type="ECO:0000259" key="6">
    <source>
        <dbReference type="Pfam" id="PF04932"/>
    </source>
</evidence>
<feature type="transmembrane region" description="Helical" evidence="5">
    <location>
        <begin position="425"/>
        <end position="446"/>
    </location>
</feature>